<dbReference type="PATRIC" id="fig|479893.3.peg.341"/>
<dbReference type="Proteomes" id="UP000037386">
    <property type="component" value="Unassembled WGS sequence"/>
</dbReference>
<accession>A0A0M1N020</accession>
<evidence type="ECO:0000313" key="2">
    <source>
        <dbReference type="Proteomes" id="UP000037386"/>
    </source>
</evidence>
<protein>
    <submittedName>
        <fullName evidence="1">Uncharacterized protein</fullName>
    </submittedName>
</protein>
<comment type="caution">
    <text evidence="1">The sequence shown here is derived from an EMBL/GenBank/DDBJ whole genome shotgun (WGS) entry which is preliminary data.</text>
</comment>
<dbReference type="EMBL" id="LHCF01000006">
    <property type="protein sequence ID" value="KOR75503.1"/>
    <property type="molecule type" value="Genomic_DNA"/>
</dbReference>
<organism evidence="1 2">
    <name type="scientific">Candidatus Phytoplasma pruni</name>
    <dbReference type="NCBI Taxonomy" id="479893"/>
    <lineage>
        <taxon>Bacteria</taxon>
        <taxon>Bacillati</taxon>
        <taxon>Mycoplasmatota</taxon>
        <taxon>Mollicutes</taxon>
        <taxon>Acholeplasmatales</taxon>
        <taxon>Acholeplasmataceae</taxon>
        <taxon>Candidatus Phytoplasma</taxon>
        <taxon>16SrIII (X-disease group)</taxon>
    </lineage>
</organism>
<sequence length="55" mass="6568">MKDVMFTIRIAINDIKNFGTRSFKTFFFSCVVILPIYKGKVFPPTHKEQKKLEKW</sequence>
<dbReference type="AlphaFoldDB" id="A0A0M1N020"/>
<gene>
    <name evidence="1" type="ORF">CPX_001549</name>
</gene>
<name>A0A0M1N020_9MOLU</name>
<proteinExistence type="predicted"/>
<reference evidence="2" key="1">
    <citation type="submission" date="2015-05" db="EMBL/GenBank/DDBJ databases">
        <title>Draft genome sequence of 'Candidatus Phytoplasma Pruni' strain CX, a plant pathogenic bacterium.</title>
        <authorList>
            <person name="Lee I.-M."/>
            <person name="Bottner-Parker K.D."/>
            <person name="Shao J."/>
            <person name="Gundersen-Rindal D.E."/>
            <person name="Zhao Y."/>
            <person name="Davis R.E."/>
        </authorList>
    </citation>
    <scope>NUCLEOTIDE SEQUENCE [LARGE SCALE GENOMIC DNA]</scope>
    <source>
        <strain evidence="2">CX</strain>
    </source>
</reference>
<evidence type="ECO:0000313" key="1">
    <source>
        <dbReference type="EMBL" id="KOR75503.1"/>
    </source>
</evidence>